<accession>A0ABT2IN00</accession>
<dbReference type="RefSeq" id="WP_259831744.1">
    <property type="nucleotide sequence ID" value="NZ_JANZQH010000016.1"/>
</dbReference>
<evidence type="ECO:0000313" key="1">
    <source>
        <dbReference type="EMBL" id="MCT2410031.1"/>
    </source>
</evidence>
<name>A0ABT2IN00_9FLAO</name>
<evidence type="ECO:0000313" key="2">
    <source>
        <dbReference type="Proteomes" id="UP001142057"/>
    </source>
</evidence>
<gene>
    <name evidence="1" type="ORF">NZD88_20945</name>
</gene>
<keyword evidence="2" id="KW-1185">Reference proteome</keyword>
<dbReference type="EMBL" id="JANZQH010000016">
    <property type="protein sequence ID" value="MCT2410031.1"/>
    <property type="molecule type" value="Genomic_DNA"/>
</dbReference>
<dbReference type="Proteomes" id="UP001142057">
    <property type="component" value="Unassembled WGS sequence"/>
</dbReference>
<sequence length="105" mass="12847">MKIDKFKKKINIDNATAFKLEYYEGGSELKCKEFKSYKVMEQFHSRQKEFFIYLDCNRYAKVNDEWHRFIKLPSPIVFQKEVDFINKIFNDVVEDSHLQKFKFED</sequence>
<comment type="caution">
    <text evidence="1">The sequence shown here is derived from an EMBL/GenBank/DDBJ whole genome shotgun (WGS) entry which is preliminary data.</text>
</comment>
<proteinExistence type="predicted"/>
<organism evidence="1 2">
    <name type="scientific">Chryseobacterium pyrolae</name>
    <dbReference type="NCBI Taxonomy" id="2987481"/>
    <lineage>
        <taxon>Bacteria</taxon>
        <taxon>Pseudomonadati</taxon>
        <taxon>Bacteroidota</taxon>
        <taxon>Flavobacteriia</taxon>
        <taxon>Flavobacteriales</taxon>
        <taxon>Weeksellaceae</taxon>
        <taxon>Chryseobacterium group</taxon>
        <taxon>Chryseobacterium</taxon>
    </lineage>
</organism>
<protein>
    <submittedName>
        <fullName evidence="1">Uncharacterized protein</fullName>
    </submittedName>
</protein>
<reference evidence="1" key="1">
    <citation type="submission" date="2022-08" db="EMBL/GenBank/DDBJ databases">
        <title>Chryseobacterium antibioticum,isolated from the rhizosphere soil of Pyrola in Tibet.</title>
        <authorList>
            <person name="Kan Y."/>
        </authorList>
    </citation>
    <scope>NUCLEOTIDE SEQUENCE</scope>
    <source>
        <strain evidence="1">Pc2-12</strain>
    </source>
</reference>